<dbReference type="SUPFAM" id="SSF53271">
    <property type="entry name" value="PRTase-like"/>
    <property type="match status" value="1"/>
</dbReference>
<dbReference type="Gene3D" id="3.40.50.2020">
    <property type="match status" value="1"/>
</dbReference>
<keyword evidence="3" id="KW-1185">Reference proteome</keyword>
<dbReference type="GO" id="GO:0016757">
    <property type="term" value="F:glycosyltransferase activity"/>
    <property type="evidence" value="ECO:0007669"/>
    <property type="project" value="UniProtKB-KW"/>
</dbReference>
<dbReference type="AlphaFoldDB" id="A0A4Q0XV70"/>
<gene>
    <name evidence="2" type="ORF">CRV04_00120</name>
</gene>
<evidence type="ECO:0000313" key="2">
    <source>
        <dbReference type="EMBL" id="RXJ60464.1"/>
    </source>
</evidence>
<keyword evidence="2" id="KW-0328">Glycosyltransferase</keyword>
<accession>A0A4Q0XV70</accession>
<reference evidence="2 3" key="1">
    <citation type="submission" date="2017-10" db="EMBL/GenBank/DDBJ databases">
        <title>Genomics of the genus Arcobacter.</title>
        <authorList>
            <person name="Perez-Cataluna A."/>
            <person name="Figueras M.J."/>
        </authorList>
    </citation>
    <scope>NUCLEOTIDE SEQUENCE [LARGE SCALE GENOMIC DNA]</scope>
    <source>
        <strain evidence="2 3">CECT 8987</strain>
    </source>
</reference>
<dbReference type="PANTHER" id="PTHR47505">
    <property type="entry name" value="DNA UTILIZATION PROTEIN YHGH"/>
    <property type="match status" value="1"/>
</dbReference>
<comment type="similarity">
    <text evidence="1">Belongs to the ComF/GntX family.</text>
</comment>
<evidence type="ECO:0000313" key="3">
    <source>
        <dbReference type="Proteomes" id="UP000290657"/>
    </source>
</evidence>
<dbReference type="InterPro" id="IPR029057">
    <property type="entry name" value="PRTase-like"/>
</dbReference>
<proteinExistence type="inferred from homology"/>
<dbReference type="Proteomes" id="UP000290657">
    <property type="component" value="Unassembled WGS sequence"/>
</dbReference>
<organism evidence="2 3">
    <name type="scientific">Candidatus Marinarcus aquaticus</name>
    <dbReference type="NCBI Taxonomy" id="2044504"/>
    <lineage>
        <taxon>Bacteria</taxon>
        <taxon>Pseudomonadati</taxon>
        <taxon>Campylobacterota</taxon>
        <taxon>Epsilonproteobacteria</taxon>
        <taxon>Campylobacterales</taxon>
        <taxon>Arcobacteraceae</taxon>
        <taxon>Candidatus Marinarcus</taxon>
    </lineage>
</organism>
<keyword evidence="2" id="KW-0808">Transferase</keyword>
<dbReference type="OrthoDB" id="5342812at2"/>
<dbReference type="RefSeq" id="WP_128994600.1">
    <property type="nucleotide sequence ID" value="NZ_PDKN01000001.1"/>
</dbReference>
<dbReference type="InterPro" id="IPR000836">
    <property type="entry name" value="PRTase_dom"/>
</dbReference>
<evidence type="ECO:0000256" key="1">
    <source>
        <dbReference type="ARBA" id="ARBA00008007"/>
    </source>
</evidence>
<name>A0A4Q0XV70_9BACT</name>
<comment type="caution">
    <text evidence="2">The sequence shown here is derived from an EMBL/GenBank/DDBJ whole genome shotgun (WGS) entry which is preliminary data.</text>
</comment>
<dbReference type="InterPro" id="IPR051910">
    <property type="entry name" value="ComF/GntX_DNA_util-trans"/>
</dbReference>
<dbReference type="PANTHER" id="PTHR47505:SF1">
    <property type="entry name" value="DNA UTILIZATION PROTEIN YHGH"/>
    <property type="match status" value="1"/>
</dbReference>
<sequence>MRCISCQTFSFNIICKSCQKRLFTPNLYKKELAKNFFVYSFYNYEEIEELIQSKYYFHGDRVYNILAQLSFKKFAQTFTYDKTIHAIPIDDHTLHDFSQTALLTKYLKSEFIKPKYNQLKATNQVKYAGKDLKYREENPRKFVYKGLPYQEVILVDDLITTGTTLLEARKTLLKHKVTPLFALTLSTFIQ</sequence>
<protein>
    <submittedName>
        <fullName evidence="2">Phosphoribosyltransferase</fullName>
    </submittedName>
</protein>
<dbReference type="EMBL" id="PDKN01000001">
    <property type="protein sequence ID" value="RXJ60464.1"/>
    <property type="molecule type" value="Genomic_DNA"/>
</dbReference>
<dbReference type="CDD" id="cd06223">
    <property type="entry name" value="PRTases_typeI"/>
    <property type="match status" value="1"/>
</dbReference>